<evidence type="ECO:0000313" key="2">
    <source>
        <dbReference type="EMBL" id="BBO34201.1"/>
    </source>
</evidence>
<dbReference type="AlphaFoldDB" id="A0A5K7XGY5"/>
<keyword evidence="3" id="KW-1185">Reference proteome</keyword>
<sequence length="141" mass="15503">MNFQKLLTQLDDVDDRCAETVAAGIANEVSEWAAKHGHPELVREWTPAAQPIEVRKYLAMAIAATAEKPEPGPEPLLSPPEVAELTGSAPETVIEWIKTGFLKASNLATGQRPRYMVKPADLDDFLTSRQVPRANAFRARP</sequence>
<accession>A0A5K7XGY5</accession>
<evidence type="ECO:0000313" key="3">
    <source>
        <dbReference type="Proteomes" id="UP000326837"/>
    </source>
</evidence>
<dbReference type="Pfam" id="PF12728">
    <property type="entry name" value="HTH_17"/>
    <property type="match status" value="1"/>
</dbReference>
<gene>
    <name evidence="2" type="ORF">PLANPX_3813</name>
</gene>
<reference evidence="3" key="1">
    <citation type="submission" date="2019-10" db="EMBL/GenBank/DDBJ databases">
        <title>Lacipirellula parvula gen. nov., sp. nov., representing a lineage of planctomycetes widespread in freshwater anoxic habitats, and description of the family Lacipirellulaceae.</title>
        <authorList>
            <person name="Dedysh S.N."/>
            <person name="Kulichevskaya I.S."/>
            <person name="Beletsky A.V."/>
            <person name="Rakitin A.L."/>
            <person name="Mardanov A.V."/>
            <person name="Ivanova A.A."/>
            <person name="Saltykova V.X."/>
            <person name="Rijpstra W.I.C."/>
            <person name="Sinninghe Damste J.S."/>
            <person name="Ravin N.V."/>
        </authorList>
    </citation>
    <scope>NUCLEOTIDE SEQUENCE [LARGE SCALE GENOMIC DNA]</scope>
    <source>
        <strain evidence="3">PX69</strain>
    </source>
</reference>
<dbReference type="EMBL" id="AP021861">
    <property type="protein sequence ID" value="BBO34201.1"/>
    <property type="molecule type" value="Genomic_DNA"/>
</dbReference>
<dbReference type="InterPro" id="IPR041657">
    <property type="entry name" value="HTH_17"/>
</dbReference>
<name>A0A5K7XGY5_9BACT</name>
<dbReference type="KEGG" id="lpav:PLANPX_3813"/>
<dbReference type="RefSeq" id="WP_152099824.1">
    <property type="nucleotide sequence ID" value="NZ_AP021861.1"/>
</dbReference>
<feature type="domain" description="Helix-turn-helix" evidence="1">
    <location>
        <begin position="76"/>
        <end position="129"/>
    </location>
</feature>
<proteinExistence type="predicted"/>
<organism evidence="2 3">
    <name type="scientific">Lacipirellula parvula</name>
    <dbReference type="NCBI Taxonomy" id="2650471"/>
    <lineage>
        <taxon>Bacteria</taxon>
        <taxon>Pseudomonadati</taxon>
        <taxon>Planctomycetota</taxon>
        <taxon>Planctomycetia</taxon>
        <taxon>Pirellulales</taxon>
        <taxon>Lacipirellulaceae</taxon>
        <taxon>Lacipirellula</taxon>
    </lineage>
</organism>
<evidence type="ECO:0000259" key="1">
    <source>
        <dbReference type="Pfam" id="PF12728"/>
    </source>
</evidence>
<dbReference type="Proteomes" id="UP000326837">
    <property type="component" value="Chromosome"/>
</dbReference>
<protein>
    <recommendedName>
        <fullName evidence="1">Helix-turn-helix domain-containing protein</fullName>
    </recommendedName>
</protein>